<comment type="caution">
    <text evidence="1">The sequence shown here is derived from an EMBL/GenBank/DDBJ whole genome shotgun (WGS) entry which is preliminary data.</text>
</comment>
<dbReference type="GO" id="GO:0030286">
    <property type="term" value="C:dynein complex"/>
    <property type="evidence" value="ECO:0007669"/>
    <property type="project" value="InterPro"/>
</dbReference>
<dbReference type="PANTHER" id="PTHR45703">
    <property type="entry name" value="DYNEIN HEAVY CHAIN"/>
    <property type="match status" value="1"/>
</dbReference>
<dbReference type="EMBL" id="BLLF01005451">
    <property type="protein sequence ID" value="GFH31215.1"/>
    <property type="molecule type" value="Genomic_DNA"/>
</dbReference>
<feature type="non-terminal residue" evidence="1">
    <location>
        <position position="104"/>
    </location>
</feature>
<evidence type="ECO:0000313" key="2">
    <source>
        <dbReference type="Proteomes" id="UP000485058"/>
    </source>
</evidence>
<accession>A0A6A0AEX8</accession>
<name>A0A6A0AEX8_HAELA</name>
<dbReference type="GO" id="GO:0045505">
    <property type="term" value="F:dynein intermediate chain binding"/>
    <property type="evidence" value="ECO:0007669"/>
    <property type="project" value="InterPro"/>
</dbReference>
<reference evidence="1 2" key="1">
    <citation type="submission" date="2020-02" db="EMBL/GenBank/DDBJ databases">
        <title>Draft genome sequence of Haematococcus lacustris strain NIES-144.</title>
        <authorList>
            <person name="Morimoto D."/>
            <person name="Nakagawa S."/>
            <person name="Yoshida T."/>
            <person name="Sawayama S."/>
        </authorList>
    </citation>
    <scope>NUCLEOTIDE SEQUENCE [LARGE SCALE GENOMIC DNA]</scope>
    <source>
        <strain evidence="1 2">NIES-144</strain>
    </source>
</reference>
<dbReference type="InterPro" id="IPR026983">
    <property type="entry name" value="DHC"/>
</dbReference>
<dbReference type="AlphaFoldDB" id="A0A6A0AEX8"/>
<dbReference type="Proteomes" id="UP000485058">
    <property type="component" value="Unassembled WGS sequence"/>
</dbReference>
<sequence>MYQYRSLFEKDKLLFAFLLATRVLRHANKLPPTEYEALSFKNPPAAIKLVMEAVCVMLDAKPTMVADPNTPGKRNADYWDTGKRLLLDTYFINRLKEFDRDNIQ</sequence>
<organism evidence="1 2">
    <name type="scientific">Haematococcus lacustris</name>
    <name type="common">Green alga</name>
    <name type="synonym">Haematococcus pluvialis</name>
    <dbReference type="NCBI Taxonomy" id="44745"/>
    <lineage>
        <taxon>Eukaryota</taxon>
        <taxon>Viridiplantae</taxon>
        <taxon>Chlorophyta</taxon>
        <taxon>core chlorophytes</taxon>
        <taxon>Chlorophyceae</taxon>
        <taxon>CS clade</taxon>
        <taxon>Chlamydomonadales</taxon>
        <taxon>Haematococcaceae</taxon>
        <taxon>Haematococcus</taxon>
    </lineage>
</organism>
<dbReference type="Gene3D" id="1.20.920.60">
    <property type="match status" value="1"/>
</dbReference>
<protein>
    <submittedName>
        <fullName evidence="1">Uncharacterized protein</fullName>
    </submittedName>
</protein>
<evidence type="ECO:0000313" key="1">
    <source>
        <dbReference type="EMBL" id="GFH31215.1"/>
    </source>
</evidence>
<dbReference type="GO" id="GO:0007018">
    <property type="term" value="P:microtubule-based movement"/>
    <property type="evidence" value="ECO:0007669"/>
    <property type="project" value="InterPro"/>
</dbReference>
<dbReference type="PANTHER" id="PTHR45703:SF35">
    <property type="entry name" value="DYNEIN HEAVY CHAIN"/>
    <property type="match status" value="1"/>
</dbReference>
<gene>
    <name evidence="1" type="ORF">HaLaN_30206</name>
</gene>
<feature type="non-terminal residue" evidence="1">
    <location>
        <position position="1"/>
    </location>
</feature>
<proteinExistence type="predicted"/>
<dbReference type="GO" id="GO:0051959">
    <property type="term" value="F:dynein light intermediate chain binding"/>
    <property type="evidence" value="ECO:0007669"/>
    <property type="project" value="InterPro"/>
</dbReference>
<keyword evidence="2" id="KW-1185">Reference proteome</keyword>